<accession>A0ABV7CQ95</accession>
<dbReference type="InterPro" id="IPR003782">
    <property type="entry name" value="SCO1/SenC"/>
</dbReference>
<dbReference type="Proteomes" id="UP001595453">
    <property type="component" value="Unassembled WGS sequence"/>
</dbReference>
<name>A0ABV7CQ95_9GAMM</name>
<evidence type="ECO:0000313" key="2">
    <source>
        <dbReference type="EMBL" id="MFC3034849.1"/>
    </source>
</evidence>
<protein>
    <submittedName>
        <fullName evidence="2">SCO family protein</fullName>
    </submittedName>
</protein>
<dbReference type="CDD" id="cd02968">
    <property type="entry name" value="SCO"/>
    <property type="match status" value="1"/>
</dbReference>
<evidence type="ECO:0000313" key="3">
    <source>
        <dbReference type="Proteomes" id="UP001595453"/>
    </source>
</evidence>
<proteinExistence type="inferred from homology"/>
<sequence length="200" mass="22313">MRKLLTLISLLVLLGGCEKAPPQVAETTLWYPTAKPLAAFTLTDQFQQPVTNQQLYGHWNWLFVGYTSCPDICPMTLAKLAAVRQQLDSQDIKIWFISVDPKRDNADKLKAYSAYFGSDIIAATAPHSALFPFVRDLGLIYAISESESEAYSVDHSAAVALIDPQGKLVALFKPEFKLGEVPLIDSKTLRQDFLTIRSQY</sequence>
<dbReference type="PROSITE" id="PS51257">
    <property type="entry name" value="PROKAR_LIPOPROTEIN"/>
    <property type="match status" value="1"/>
</dbReference>
<evidence type="ECO:0000256" key="1">
    <source>
        <dbReference type="ARBA" id="ARBA00010996"/>
    </source>
</evidence>
<dbReference type="PANTHER" id="PTHR12151:SF25">
    <property type="entry name" value="LINALOOL DEHYDRATASE_ISOMERASE DOMAIN-CONTAINING PROTEIN"/>
    <property type="match status" value="1"/>
</dbReference>
<comment type="similarity">
    <text evidence="1">Belongs to the SCO1/2 family.</text>
</comment>
<keyword evidence="3" id="KW-1185">Reference proteome</keyword>
<dbReference type="RefSeq" id="WP_377128908.1">
    <property type="nucleotide sequence ID" value="NZ_JBHRSD010000048.1"/>
</dbReference>
<gene>
    <name evidence="2" type="ORF">ACFOEE_20275</name>
</gene>
<dbReference type="Gene3D" id="3.40.30.10">
    <property type="entry name" value="Glutaredoxin"/>
    <property type="match status" value="1"/>
</dbReference>
<dbReference type="EMBL" id="JBHRSD010000048">
    <property type="protein sequence ID" value="MFC3034849.1"/>
    <property type="molecule type" value="Genomic_DNA"/>
</dbReference>
<dbReference type="PANTHER" id="PTHR12151">
    <property type="entry name" value="ELECTRON TRANSPORT PROTIN SCO1/SENC FAMILY MEMBER"/>
    <property type="match status" value="1"/>
</dbReference>
<dbReference type="SUPFAM" id="SSF52833">
    <property type="entry name" value="Thioredoxin-like"/>
    <property type="match status" value="1"/>
</dbReference>
<reference evidence="3" key="1">
    <citation type="journal article" date="2019" name="Int. J. Syst. Evol. Microbiol.">
        <title>The Global Catalogue of Microorganisms (GCM) 10K type strain sequencing project: providing services to taxonomists for standard genome sequencing and annotation.</title>
        <authorList>
            <consortium name="The Broad Institute Genomics Platform"/>
            <consortium name="The Broad Institute Genome Sequencing Center for Infectious Disease"/>
            <person name="Wu L."/>
            <person name="Ma J."/>
        </authorList>
    </citation>
    <scope>NUCLEOTIDE SEQUENCE [LARGE SCALE GENOMIC DNA]</scope>
    <source>
        <strain evidence="3">KCTC 42730</strain>
    </source>
</reference>
<organism evidence="2 3">
    <name type="scientific">Pseudoalteromonas fenneropenaei</name>
    <dbReference type="NCBI Taxonomy" id="1737459"/>
    <lineage>
        <taxon>Bacteria</taxon>
        <taxon>Pseudomonadati</taxon>
        <taxon>Pseudomonadota</taxon>
        <taxon>Gammaproteobacteria</taxon>
        <taxon>Alteromonadales</taxon>
        <taxon>Pseudoalteromonadaceae</taxon>
        <taxon>Pseudoalteromonas</taxon>
    </lineage>
</organism>
<comment type="caution">
    <text evidence="2">The sequence shown here is derived from an EMBL/GenBank/DDBJ whole genome shotgun (WGS) entry which is preliminary data.</text>
</comment>
<dbReference type="InterPro" id="IPR036249">
    <property type="entry name" value="Thioredoxin-like_sf"/>
</dbReference>
<dbReference type="Pfam" id="PF02630">
    <property type="entry name" value="SCO1-SenC"/>
    <property type="match status" value="1"/>
</dbReference>